<dbReference type="Gene3D" id="1.20.1280.50">
    <property type="match status" value="1"/>
</dbReference>
<name>A0A550D0A8_9AGAR</name>
<keyword evidence="2" id="KW-1185">Reference proteome</keyword>
<evidence type="ECO:0000313" key="2">
    <source>
        <dbReference type="Proteomes" id="UP000320762"/>
    </source>
</evidence>
<sequence length="510" mass="57906">MGVRYCFKSFKVPIQDIKPIYLPSTPYDSAQVGAEQQYILSHIRMSIHRGWHEQQEFDCTAFDYDAGRPVIPSRPRNPLGKIHGLPSHQYGKFTVSRAETPIPPKCHIHTLPPEIICCIFRMCGDPNPFFGYPRDIVMHRGVIPGGYMNFYSKAAVMLGRVCSRWFTVSRGDPLLWTLVDLTFPTTPDLAITNLCLKYSAGLPLALQIYDPLPVHCDNEDEEDDEAILIRLMGIVASNAHRWGELSLHLKSRHETLDPLLSIPQGSFTCLSRATIEMDRLSLSATGPVARLYRSFYKSPFLRSVNWWADPFASMTVDGAPLQHITHVGVHIRQEPQEIFMLLVSCPRLQALRARISLTYPEYYEGTLTHSPIDLPYLRTLILGGYHTWNWILDCLIVPRLDRLEIAAIDVPGLKAVETMLSRSSAQPRMLTFTNQLHGHLKDTIALLRSQLMAKLQIFRYVPFFAMSWDKIPDGESLDELASFLPSHIQVVTSAYYEAEDAYARLSCMSL</sequence>
<protein>
    <submittedName>
        <fullName evidence="1">Uncharacterized protein</fullName>
    </submittedName>
</protein>
<dbReference type="Proteomes" id="UP000320762">
    <property type="component" value="Unassembled WGS sequence"/>
</dbReference>
<dbReference type="EMBL" id="VDMD01000001">
    <property type="protein sequence ID" value="TRM70469.1"/>
    <property type="molecule type" value="Genomic_DNA"/>
</dbReference>
<dbReference type="OrthoDB" id="2909371at2759"/>
<dbReference type="STRING" id="97359.A0A550D0A8"/>
<comment type="caution">
    <text evidence="1">The sequence shown here is derived from an EMBL/GenBank/DDBJ whole genome shotgun (WGS) entry which is preliminary data.</text>
</comment>
<organism evidence="1 2">
    <name type="scientific">Schizophyllum amplum</name>
    <dbReference type="NCBI Taxonomy" id="97359"/>
    <lineage>
        <taxon>Eukaryota</taxon>
        <taxon>Fungi</taxon>
        <taxon>Dikarya</taxon>
        <taxon>Basidiomycota</taxon>
        <taxon>Agaricomycotina</taxon>
        <taxon>Agaricomycetes</taxon>
        <taxon>Agaricomycetidae</taxon>
        <taxon>Agaricales</taxon>
        <taxon>Schizophyllaceae</taxon>
        <taxon>Schizophyllum</taxon>
    </lineage>
</organism>
<dbReference type="AlphaFoldDB" id="A0A550D0A8"/>
<evidence type="ECO:0000313" key="1">
    <source>
        <dbReference type="EMBL" id="TRM70469.1"/>
    </source>
</evidence>
<gene>
    <name evidence="1" type="ORF">BD626DRAFT_449024</name>
</gene>
<accession>A0A550D0A8</accession>
<reference evidence="1 2" key="1">
    <citation type="journal article" date="2019" name="New Phytol.">
        <title>Comparative genomics reveals unique wood-decay strategies and fruiting body development in the Schizophyllaceae.</title>
        <authorList>
            <person name="Almasi E."/>
            <person name="Sahu N."/>
            <person name="Krizsan K."/>
            <person name="Balint B."/>
            <person name="Kovacs G.M."/>
            <person name="Kiss B."/>
            <person name="Cseklye J."/>
            <person name="Drula E."/>
            <person name="Henrissat B."/>
            <person name="Nagy I."/>
            <person name="Chovatia M."/>
            <person name="Adam C."/>
            <person name="LaButti K."/>
            <person name="Lipzen A."/>
            <person name="Riley R."/>
            <person name="Grigoriev I.V."/>
            <person name="Nagy L.G."/>
        </authorList>
    </citation>
    <scope>NUCLEOTIDE SEQUENCE [LARGE SCALE GENOMIC DNA]</scope>
    <source>
        <strain evidence="1 2">NL-1724</strain>
    </source>
</reference>
<proteinExistence type="predicted"/>